<organism evidence="10 11">
    <name type="scientific">Ruania alkalisoli</name>
    <dbReference type="NCBI Taxonomy" id="2779775"/>
    <lineage>
        <taxon>Bacteria</taxon>
        <taxon>Bacillati</taxon>
        <taxon>Actinomycetota</taxon>
        <taxon>Actinomycetes</taxon>
        <taxon>Micrococcales</taxon>
        <taxon>Ruaniaceae</taxon>
        <taxon>Ruania</taxon>
    </lineage>
</organism>
<feature type="region of interest" description="Disordered" evidence="8">
    <location>
        <begin position="1"/>
        <end position="36"/>
    </location>
</feature>
<sequence>MRRRPQVSAPTTTRPGSASRPDRRTDRQRAPGGPQQRHVTFWTRMRRDGGLLLLAVPGIILTLLFHYVPLLGNVIAFKDYQPYIGILEAPWVGFENFSIIINGDPAFLNALKNTLVISLIQIVVVFPVPLALALLLNSLMGEKVKRVVQSVLYMPHFMSWVIVVAIFQHILGNGGLYNNFARMNDLPLLELVGNPDLFIPLITSQVIWKDAGWGMIIFLAAISRVDLEQYEAVAVDGGGRWRQLWHVTLPAIRGVVILLLILRLGDALTVGFEQIYLQQTAVGLQASEVLDTYVYNRGVVGGNWSSSAAVGLVKGVVGTILVLGANKVAHMLGQAGVYQKEQK</sequence>
<feature type="transmembrane region" description="Helical" evidence="7">
    <location>
        <begin position="157"/>
        <end position="177"/>
    </location>
</feature>
<comment type="similarity">
    <text evidence="7">Belongs to the binding-protein-dependent transport system permease family.</text>
</comment>
<dbReference type="InterPro" id="IPR000515">
    <property type="entry name" value="MetI-like"/>
</dbReference>
<evidence type="ECO:0000256" key="8">
    <source>
        <dbReference type="SAM" id="MobiDB-lite"/>
    </source>
</evidence>
<dbReference type="CDD" id="cd06261">
    <property type="entry name" value="TM_PBP2"/>
    <property type="match status" value="1"/>
</dbReference>
<dbReference type="GO" id="GO:0055085">
    <property type="term" value="P:transmembrane transport"/>
    <property type="evidence" value="ECO:0007669"/>
    <property type="project" value="InterPro"/>
</dbReference>
<keyword evidence="6 7" id="KW-0472">Membrane</keyword>
<evidence type="ECO:0000313" key="10">
    <source>
        <dbReference type="EMBL" id="QOR71633.1"/>
    </source>
</evidence>
<evidence type="ECO:0000256" key="3">
    <source>
        <dbReference type="ARBA" id="ARBA00022475"/>
    </source>
</evidence>
<accession>A0A7M1SYC2</accession>
<protein>
    <submittedName>
        <fullName evidence="10">Sugar ABC transporter permease</fullName>
    </submittedName>
</protein>
<evidence type="ECO:0000256" key="5">
    <source>
        <dbReference type="ARBA" id="ARBA00022989"/>
    </source>
</evidence>
<dbReference type="InterPro" id="IPR050809">
    <property type="entry name" value="UgpAE/MalFG_permease"/>
</dbReference>
<dbReference type="EMBL" id="CP063169">
    <property type="protein sequence ID" value="QOR71633.1"/>
    <property type="molecule type" value="Genomic_DNA"/>
</dbReference>
<dbReference type="KEGG" id="halt:IM660_04920"/>
<feature type="transmembrane region" description="Helical" evidence="7">
    <location>
        <begin position="51"/>
        <end position="68"/>
    </location>
</feature>
<dbReference type="InterPro" id="IPR035906">
    <property type="entry name" value="MetI-like_sf"/>
</dbReference>
<dbReference type="SUPFAM" id="SSF161098">
    <property type="entry name" value="MetI-like"/>
    <property type="match status" value="1"/>
</dbReference>
<dbReference type="Gene3D" id="1.10.3720.10">
    <property type="entry name" value="MetI-like"/>
    <property type="match status" value="1"/>
</dbReference>
<keyword evidence="11" id="KW-1185">Reference proteome</keyword>
<dbReference type="PROSITE" id="PS50928">
    <property type="entry name" value="ABC_TM1"/>
    <property type="match status" value="1"/>
</dbReference>
<dbReference type="PANTHER" id="PTHR43227">
    <property type="entry name" value="BLL4140 PROTEIN"/>
    <property type="match status" value="1"/>
</dbReference>
<evidence type="ECO:0000256" key="6">
    <source>
        <dbReference type="ARBA" id="ARBA00023136"/>
    </source>
</evidence>
<evidence type="ECO:0000313" key="11">
    <source>
        <dbReference type="Proteomes" id="UP000593758"/>
    </source>
</evidence>
<evidence type="ECO:0000259" key="9">
    <source>
        <dbReference type="PROSITE" id="PS50928"/>
    </source>
</evidence>
<keyword evidence="4 7" id="KW-0812">Transmembrane</keyword>
<dbReference type="GO" id="GO:0005886">
    <property type="term" value="C:plasma membrane"/>
    <property type="evidence" value="ECO:0007669"/>
    <property type="project" value="UniProtKB-SubCell"/>
</dbReference>
<feature type="transmembrane region" description="Helical" evidence="7">
    <location>
        <begin position="115"/>
        <end position="136"/>
    </location>
</feature>
<keyword evidence="5 7" id="KW-1133">Transmembrane helix</keyword>
<proteinExistence type="inferred from homology"/>
<dbReference type="Pfam" id="PF00528">
    <property type="entry name" value="BPD_transp_1"/>
    <property type="match status" value="1"/>
</dbReference>
<keyword evidence="3" id="KW-1003">Cell membrane</keyword>
<dbReference type="AlphaFoldDB" id="A0A7M1SYC2"/>
<evidence type="ECO:0000256" key="1">
    <source>
        <dbReference type="ARBA" id="ARBA00004651"/>
    </source>
</evidence>
<evidence type="ECO:0000256" key="4">
    <source>
        <dbReference type="ARBA" id="ARBA00022692"/>
    </source>
</evidence>
<keyword evidence="2 7" id="KW-0813">Transport</keyword>
<comment type="subcellular location">
    <subcellularLocation>
        <location evidence="1 7">Cell membrane</location>
        <topology evidence="1 7">Multi-pass membrane protein</topology>
    </subcellularLocation>
</comment>
<name>A0A7M1SYC2_9MICO</name>
<feature type="domain" description="ABC transmembrane type-1" evidence="9">
    <location>
        <begin position="111"/>
        <end position="325"/>
    </location>
</feature>
<dbReference type="Proteomes" id="UP000593758">
    <property type="component" value="Chromosome"/>
</dbReference>
<reference evidence="10 11" key="1">
    <citation type="submission" date="2020-10" db="EMBL/GenBank/DDBJ databases">
        <title>Haloactinobacterium sp. RN3S43, a bacterium isolated from saline soil.</title>
        <authorList>
            <person name="Sun J.-Q."/>
        </authorList>
    </citation>
    <scope>NUCLEOTIDE SEQUENCE [LARGE SCALE GENOMIC DNA]</scope>
    <source>
        <strain evidence="10 11">RN3S43</strain>
    </source>
</reference>
<feature type="compositionally biased region" description="Basic and acidic residues" evidence="8">
    <location>
        <begin position="20"/>
        <end position="29"/>
    </location>
</feature>
<dbReference type="PANTHER" id="PTHR43227:SF11">
    <property type="entry name" value="BLL4140 PROTEIN"/>
    <property type="match status" value="1"/>
</dbReference>
<gene>
    <name evidence="10" type="ORF">IM660_04920</name>
</gene>
<evidence type="ECO:0000256" key="2">
    <source>
        <dbReference type="ARBA" id="ARBA00022448"/>
    </source>
</evidence>
<evidence type="ECO:0000256" key="7">
    <source>
        <dbReference type="RuleBase" id="RU363032"/>
    </source>
</evidence>